<evidence type="ECO:0000313" key="4">
    <source>
        <dbReference type="EMBL" id="MBG0779043.1"/>
    </source>
</evidence>
<name>A0A931G7W8_9BACT</name>
<dbReference type="EMBL" id="JACCQK010000184">
    <property type="protein sequence ID" value="MBG0779043.1"/>
    <property type="molecule type" value="Genomic_DNA"/>
</dbReference>
<keyword evidence="3" id="KW-0963">Cytoplasm</keyword>
<dbReference type="InterPro" id="IPR043163">
    <property type="entry name" value="DsrC-like_N"/>
</dbReference>
<proteinExistence type="inferred from homology"/>
<reference evidence="4" key="1">
    <citation type="submission" date="2020-07" db="EMBL/GenBank/DDBJ databases">
        <title>Severe corrosion of carbon steel in oil field produced water can be linked to methanogenic archaea containing a special type of NiFe hydrogenase.</title>
        <authorList>
            <person name="Lahme S."/>
            <person name="Mand J."/>
            <person name="Longwell J."/>
            <person name="Smith R."/>
            <person name="Enning D."/>
        </authorList>
    </citation>
    <scope>NUCLEOTIDE SEQUENCE</scope>
    <source>
        <strain evidence="4">MIC098Bin6</strain>
    </source>
</reference>
<dbReference type="NCBIfam" id="TIGR03342">
    <property type="entry name" value="dsrC_tusE_dsvC"/>
    <property type="match status" value="1"/>
</dbReference>
<dbReference type="PANTHER" id="PTHR37010:SF1">
    <property type="entry name" value="SULFURTRANSFERASE TUSE"/>
    <property type="match status" value="1"/>
</dbReference>
<dbReference type="Gene3D" id="1.10.10.370">
    <property type="entry name" value="DsrC-like protein, C-terminal domain"/>
    <property type="match status" value="1"/>
</dbReference>
<dbReference type="Gene3D" id="3.30.1420.10">
    <property type="match status" value="1"/>
</dbReference>
<dbReference type="InterPro" id="IPR025526">
    <property type="entry name" value="DsrC-like_dom_sf"/>
</dbReference>
<evidence type="ECO:0000313" key="5">
    <source>
        <dbReference type="Proteomes" id="UP000706172"/>
    </source>
</evidence>
<dbReference type="InterPro" id="IPR007453">
    <property type="entry name" value="DsrC/TusE"/>
</dbReference>
<comment type="subcellular location">
    <subcellularLocation>
        <location evidence="1">Cytoplasm</location>
    </subcellularLocation>
</comment>
<comment type="similarity">
    <text evidence="2">Belongs to the DsrC/TusE family.</text>
</comment>
<dbReference type="Pfam" id="PF04358">
    <property type="entry name" value="DsrC"/>
    <property type="match status" value="1"/>
</dbReference>
<evidence type="ECO:0000256" key="1">
    <source>
        <dbReference type="ARBA" id="ARBA00004496"/>
    </source>
</evidence>
<dbReference type="GO" id="GO:0002143">
    <property type="term" value="P:tRNA wobble position uridine thiolation"/>
    <property type="evidence" value="ECO:0007669"/>
    <property type="project" value="TreeGrafter"/>
</dbReference>
<dbReference type="GO" id="GO:0097163">
    <property type="term" value="F:sulfur carrier activity"/>
    <property type="evidence" value="ECO:0007669"/>
    <property type="project" value="TreeGrafter"/>
</dbReference>
<protein>
    <submittedName>
        <fullName evidence="4">TusE/DsrC/DsvC family sulfur relay protein</fullName>
    </submittedName>
</protein>
<accession>A0A931G7W8</accession>
<dbReference type="SUPFAM" id="SSF69721">
    <property type="entry name" value="DsrC, the gamma subunit of dissimilatory sulfite reductase"/>
    <property type="match status" value="1"/>
</dbReference>
<dbReference type="AlphaFoldDB" id="A0A931G7W8"/>
<gene>
    <name evidence="4" type="ORF">H0S81_03865</name>
</gene>
<evidence type="ECO:0000256" key="3">
    <source>
        <dbReference type="ARBA" id="ARBA00022490"/>
    </source>
</evidence>
<dbReference type="GO" id="GO:0005737">
    <property type="term" value="C:cytoplasm"/>
    <property type="evidence" value="ECO:0007669"/>
    <property type="project" value="UniProtKB-SubCell"/>
</dbReference>
<comment type="caution">
    <text evidence="4">The sequence shown here is derived from an EMBL/GenBank/DDBJ whole genome shotgun (WGS) entry which is preliminary data.</text>
</comment>
<dbReference type="PIRSF" id="PIRSF006223">
    <property type="entry name" value="DsrC_TusE"/>
    <property type="match status" value="1"/>
</dbReference>
<dbReference type="Proteomes" id="UP000706172">
    <property type="component" value="Unassembled WGS sequence"/>
</dbReference>
<dbReference type="PANTHER" id="PTHR37010">
    <property type="entry name" value="SULFURTRANSFERASE TUSE"/>
    <property type="match status" value="1"/>
</dbReference>
<organism evidence="4 5">
    <name type="scientific">Desulfotignum balticum</name>
    <dbReference type="NCBI Taxonomy" id="115781"/>
    <lineage>
        <taxon>Bacteria</taxon>
        <taxon>Pseudomonadati</taxon>
        <taxon>Thermodesulfobacteriota</taxon>
        <taxon>Desulfobacteria</taxon>
        <taxon>Desulfobacterales</taxon>
        <taxon>Desulfobacteraceae</taxon>
        <taxon>Desulfotignum</taxon>
    </lineage>
</organism>
<evidence type="ECO:0000256" key="2">
    <source>
        <dbReference type="ARBA" id="ARBA00005718"/>
    </source>
</evidence>
<sequence length="112" mass="13008">MVNTQDIELHLDEEGYLKDFRSWTEEIACALAEKEGVDDECPLSTERMEIIKFMRNYYEKFEAFPILRAVCRNVGQTKDCNYQQFPDPVKAWKIAGLPKPTPEVFAKIRTTG</sequence>
<dbReference type="InterPro" id="IPR042072">
    <property type="entry name" value="DsrC-like_C"/>
</dbReference>